<sequence length="1220" mass="128394">MSSPSSSRRWRGLAAAGATLAIVAAGLTGPGSPAAADKPRLAAQPVAAKTNKVTLVTGDVVTVRTLVDGTQTATVDRPDSATGGVRVITVHGDLFVLPDEVLPLIAANKVDRRLFDVSDLIEMGYDDAHSSGVPVIASYSNGRAATAAPRGSKLTRRLAAVNGAALTAEKKQARTFWESVAPTTGKLTTGVAKLWLDGKVKVQLAESVPQIGAPQAWAAGYDGHGVKVAVLDTGIDATHPDLVTQVDEKVSFVPGEDTSDLHGHGTHVASTIVGTGAASSGKYKGVAPGADLIVGKVLNNSGEGADSWIIAGMEWAAQSGATVISMSLGSTEVSDGTDPMAVAVDQLSAQYGSLFVIAAGNYGPQTIGSPGSAASALTVGAVDKSDALAYFSSTGPLWKTGGLKPDITGPGVDITAARSQQQSPAEGDGMYWTISGTSMATPHVAGAAAILKQRHPDWSGPRLKDALMSSAKGLADWYTPFEVGTGRVDVANAITTTVDATGSLSYGMYAWPHDSSQQPTAKPVTFRNSGTSAVTLALSVTGGGPFTVSQSSVTVPAGGEATVNVTGPTVDATGTFSGLLLGADAATGTVVTRTALGMVKEDERYDLTVRLRDRSGNPAAGYVVINKAGDFWPGVAYVDGDATYRMQPGTYTLETAIDVAGDHADEQGIALLVAPQVDLTSPKEVVLDATKARKVDIDAPQRVEDRQRLLDFQVEYGDGTGYRDAVQLPVMYDDAYASPTEKVTKGSFTLDTSYRQGEPMLGLTGLGGLLRFDTTVQPGSTLKAGSANLGVVYAGKGSADDFAKVNARGKIAVVERSDDVAPADRAANAAADGAKLLVVVNDGVGRLNEYYDGATIPVATVHRDLGRVLTALAKSGVARLTAKQVPYATYIYDLAKVYTGQIPNADLVYRPSTAQLARIDARYQSVTDQEGGGFRYNMTFTPAVGFQEREWYPGTRTEWVTPGIAYHETHSQGDWEDRGYLNTYRAGSTTKLTWFAPVVHPSFGEGYSVRNSRWQDYLTLNVQAWTASGEGIDHGGSLDWGSVPTHMWLYQGDTLIKENKYSSDMQWEDVPAGNKPYKLVLDASRDSALSTRTHTEWEFFSDTVNSEYFEPLALLELNYLAQTDLRGNLPAGARQPIALTAGPQAGGGGDAVGKVTSVTLEVSYDDGATWQKVSLRLESGKWAGELRLPRQTGFASVRATAVTDAGYTIKQEVIRAYGIR</sequence>
<evidence type="ECO:0000256" key="4">
    <source>
        <dbReference type="ARBA" id="ARBA00022670"/>
    </source>
</evidence>
<dbReference type="SUPFAM" id="SSF52743">
    <property type="entry name" value="Subtilisin-like"/>
    <property type="match status" value="1"/>
</dbReference>
<comment type="similarity">
    <text evidence="1 8 9">Belongs to the peptidase S8 family.</text>
</comment>
<accession>A0ABV8LHZ9</accession>
<dbReference type="SUPFAM" id="SSF52025">
    <property type="entry name" value="PA domain"/>
    <property type="match status" value="1"/>
</dbReference>
<evidence type="ECO:0000256" key="8">
    <source>
        <dbReference type="PROSITE-ProRule" id="PRU01240"/>
    </source>
</evidence>
<keyword evidence="14" id="KW-1185">Reference proteome</keyword>
<evidence type="ECO:0000256" key="3">
    <source>
        <dbReference type="ARBA" id="ARBA00022525"/>
    </source>
</evidence>
<proteinExistence type="inferred from homology"/>
<dbReference type="InterPro" id="IPR003137">
    <property type="entry name" value="PA_domain"/>
</dbReference>
<dbReference type="InterPro" id="IPR050131">
    <property type="entry name" value="Peptidase_S8_subtilisin-like"/>
</dbReference>
<feature type="domain" description="Peptidase S8/S53" evidence="11">
    <location>
        <begin position="223"/>
        <end position="486"/>
    </location>
</feature>
<dbReference type="PROSITE" id="PS51892">
    <property type="entry name" value="SUBTILASE"/>
    <property type="match status" value="1"/>
</dbReference>
<keyword evidence="3" id="KW-0964">Secreted</keyword>
<dbReference type="PRINTS" id="PR00723">
    <property type="entry name" value="SUBTILISIN"/>
</dbReference>
<feature type="domain" description="PA" evidence="12">
    <location>
        <begin position="793"/>
        <end position="867"/>
    </location>
</feature>
<dbReference type="PROSITE" id="PS00138">
    <property type="entry name" value="SUBTILASE_SER"/>
    <property type="match status" value="1"/>
</dbReference>
<evidence type="ECO:0000256" key="2">
    <source>
        <dbReference type="ARBA" id="ARBA00022512"/>
    </source>
</evidence>
<dbReference type="InterPro" id="IPR023827">
    <property type="entry name" value="Peptidase_S8_Asp-AS"/>
</dbReference>
<dbReference type="InterPro" id="IPR036852">
    <property type="entry name" value="Peptidase_S8/S53_dom_sf"/>
</dbReference>
<evidence type="ECO:0000256" key="5">
    <source>
        <dbReference type="ARBA" id="ARBA00022729"/>
    </source>
</evidence>
<keyword evidence="5 10" id="KW-0732">Signal</keyword>
<dbReference type="PANTHER" id="PTHR43806:SF65">
    <property type="entry name" value="SERINE PROTEASE APRX"/>
    <property type="match status" value="1"/>
</dbReference>
<evidence type="ECO:0000256" key="7">
    <source>
        <dbReference type="ARBA" id="ARBA00022825"/>
    </source>
</evidence>
<protein>
    <submittedName>
        <fullName evidence="13">S8 family serine peptidase</fullName>
    </submittedName>
</protein>
<feature type="active site" description="Charge relay system" evidence="8">
    <location>
        <position position="232"/>
    </location>
</feature>
<dbReference type="PIRSF" id="PIRSF037852">
    <property type="entry name" value="Subtilisin_rel_SAV5721"/>
    <property type="match status" value="1"/>
</dbReference>
<reference evidence="14" key="1">
    <citation type="journal article" date="2019" name="Int. J. Syst. Evol. Microbiol.">
        <title>The Global Catalogue of Microorganisms (GCM) 10K type strain sequencing project: providing services to taxonomists for standard genome sequencing and annotation.</title>
        <authorList>
            <consortium name="The Broad Institute Genomics Platform"/>
            <consortium name="The Broad Institute Genome Sequencing Center for Infectious Disease"/>
            <person name="Wu L."/>
            <person name="Ma J."/>
        </authorList>
    </citation>
    <scope>NUCLEOTIDE SEQUENCE [LARGE SCALE GENOMIC DNA]</scope>
    <source>
        <strain evidence="14">CGMCC 4.7289</strain>
    </source>
</reference>
<keyword evidence="2" id="KW-0134">Cell wall</keyword>
<feature type="active site" description="Charge relay system" evidence="8">
    <location>
        <position position="264"/>
    </location>
</feature>
<keyword evidence="4 8" id="KW-0645">Protease</keyword>
<dbReference type="PROSITE" id="PS00137">
    <property type="entry name" value="SUBTILASE_HIS"/>
    <property type="match status" value="1"/>
</dbReference>
<dbReference type="InterPro" id="IPR017296">
    <property type="entry name" value="Peptidase_S8A_SAM-P45"/>
</dbReference>
<dbReference type="InterPro" id="IPR015500">
    <property type="entry name" value="Peptidase_S8_subtilisin-rel"/>
</dbReference>
<organism evidence="13 14">
    <name type="scientific">Hamadaea flava</name>
    <dbReference type="NCBI Taxonomy" id="1742688"/>
    <lineage>
        <taxon>Bacteria</taxon>
        <taxon>Bacillati</taxon>
        <taxon>Actinomycetota</taxon>
        <taxon>Actinomycetes</taxon>
        <taxon>Micromonosporales</taxon>
        <taxon>Micromonosporaceae</taxon>
        <taxon>Hamadaea</taxon>
    </lineage>
</organism>
<dbReference type="EMBL" id="JBHSAY010000005">
    <property type="protein sequence ID" value="MFC4130399.1"/>
    <property type="molecule type" value="Genomic_DNA"/>
</dbReference>
<evidence type="ECO:0000256" key="9">
    <source>
        <dbReference type="RuleBase" id="RU003355"/>
    </source>
</evidence>
<dbReference type="Gene3D" id="3.50.30.30">
    <property type="match status" value="1"/>
</dbReference>
<keyword evidence="7 8" id="KW-0720">Serine protease</keyword>
<name>A0ABV8LHZ9_9ACTN</name>
<feature type="chain" id="PRO_5046910088" evidence="10">
    <location>
        <begin position="36"/>
        <end position="1220"/>
    </location>
</feature>
<evidence type="ECO:0000256" key="6">
    <source>
        <dbReference type="ARBA" id="ARBA00022801"/>
    </source>
</evidence>
<evidence type="ECO:0000256" key="1">
    <source>
        <dbReference type="ARBA" id="ARBA00011073"/>
    </source>
</evidence>
<evidence type="ECO:0000256" key="10">
    <source>
        <dbReference type="SAM" id="SignalP"/>
    </source>
</evidence>
<dbReference type="Proteomes" id="UP001595816">
    <property type="component" value="Unassembled WGS sequence"/>
</dbReference>
<feature type="signal peptide" evidence="10">
    <location>
        <begin position="1"/>
        <end position="35"/>
    </location>
</feature>
<dbReference type="PROSITE" id="PS00136">
    <property type="entry name" value="SUBTILASE_ASP"/>
    <property type="match status" value="1"/>
</dbReference>
<keyword evidence="6 8" id="KW-0378">Hydrolase</keyword>
<comment type="caution">
    <text evidence="13">The sequence shown here is derived from an EMBL/GenBank/DDBJ whole genome shotgun (WGS) entry which is preliminary data.</text>
</comment>
<evidence type="ECO:0000313" key="14">
    <source>
        <dbReference type="Proteomes" id="UP001595816"/>
    </source>
</evidence>
<dbReference type="Gene3D" id="2.60.40.10">
    <property type="entry name" value="Immunoglobulins"/>
    <property type="match status" value="1"/>
</dbReference>
<dbReference type="Pfam" id="PF00082">
    <property type="entry name" value="Peptidase_S8"/>
    <property type="match status" value="1"/>
</dbReference>
<dbReference type="InterPro" id="IPR013783">
    <property type="entry name" value="Ig-like_fold"/>
</dbReference>
<dbReference type="Pfam" id="PF02225">
    <property type="entry name" value="PA"/>
    <property type="match status" value="1"/>
</dbReference>
<dbReference type="PANTHER" id="PTHR43806">
    <property type="entry name" value="PEPTIDASE S8"/>
    <property type="match status" value="1"/>
</dbReference>
<dbReference type="InterPro" id="IPR022398">
    <property type="entry name" value="Peptidase_S8_His-AS"/>
</dbReference>
<evidence type="ECO:0000313" key="13">
    <source>
        <dbReference type="EMBL" id="MFC4130399.1"/>
    </source>
</evidence>
<gene>
    <name evidence="13" type="ORF">ACFOZ4_07265</name>
</gene>
<feature type="active site" description="Charge relay system" evidence="8">
    <location>
        <position position="438"/>
    </location>
</feature>
<evidence type="ECO:0000259" key="11">
    <source>
        <dbReference type="Pfam" id="PF00082"/>
    </source>
</evidence>
<dbReference type="InterPro" id="IPR023828">
    <property type="entry name" value="Peptidase_S8_Ser-AS"/>
</dbReference>
<dbReference type="InterPro" id="IPR000209">
    <property type="entry name" value="Peptidase_S8/S53_dom"/>
</dbReference>
<dbReference type="InterPro" id="IPR046450">
    <property type="entry name" value="PA_dom_sf"/>
</dbReference>
<dbReference type="Gene3D" id="3.40.50.200">
    <property type="entry name" value="Peptidase S8/S53 domain"/>
    <property type="match status" value="1"/>
</dbReference>
<dbReference type="RefSeq" id="WP_253757965.1">
    <property type="nucleotide sequence ID" value="NZ_JAMZDZ010000001.1"/>
</dbReference>
<evidence type="ECO:0000259" key="12">
    <source>
        <dbReference type="Pfam" id="PF02225"/>
    </source>
</evidence>